<keyword evidence="3" id="KW-0547">Nucleotide-binding</keyword>
<keyword evidence="2" id="KW-0488">Methylation</keyword>
<name>I2GZX4_HENB6</name>
<dbReference type="KEGG" id="tbl:TBLA_0B08610"/>
<dbReference type="HOGENOM" id="CLU_030444_0_0_1"/>
<dbReference type="EMBL" id="HE806317">
    <property type="protein sequence ID" value="CCH59676.1"/>
    <property type="molecule type" value="Genomic_DNA"/>
</dbReference>
<organism evidence="7 8">
    <name type="scientific">Henningerozyma blattae (strain ATCC 34711 / CBS 6284 / DSM 70876 / NBRC 10599 / NRRL Y-10934 / UCD 77-7)</name>
    <name type="common">Yeast</name>
    <name type="synonym">Tetrapisispora blattae</name>
    <dbReference type="NCBI Taxonomy" id="1071380"/>
    <lineage>
        <taxon>Eukaryota</taxon>
        <taxon>Fungi</taxon>
        <taxon>Dikarya</taxon>
        <taxon>Ascomycota</taxon>
        <taxon>Saccharomycotina</taxon>
        <taxon>Saccharomycetes</taxon>
        <taxon>Saccharomycetales</taxon>
        <taxon>Saccharomycetaceae</taxon>
        <taxon>Henningerozyma</taxon>
    </lineage>
</organism>
<keyword evidence="5" id="KW-0636">Prenylation</keyword>
<dbReference type="OMA" id="NMITNME"/>
<dbReference type="PROSITE" id="PS51419">
    <property type="entry name" value="RAB"/>
    <property type="match status" value="1"/>
</dbReference>
<sequence>MTIVDKESTKLKRYSINIPASLALNPSPLRQDTLVNQNVDSSSSNENLNLNLNLNDSQTTTRCSSKRHSLIRYSLRSNLNSKSTPDLHYGDLINQRRLSSPNRKSFNLIPSPIYRVPTQNNDQFLNPLDFNASSNSIENAAIVKLLLIGDAGIGKTAMIMSYFDEFMTRSQYKLLIDSKDNNLENSILRKKKRKRRKMKNKDLPTEHQLKRYSLTDYEELFKNSRPNSINTNDELINNSNSNNFYLETSSLIDYNDDKNINDLQVLDSDFEFNNSNDEINTSTISMISPLDDLSQYLNHSNQNEDLIIDTRSTIGVDIKSELINLDNKYFKCILWDTAGQERYRNAMFPSLYKNTNGVFLTYDLTDYASFKGSYEHWLPDALQHISTDDLKHTRFYFVGNKLDLTVSTKKKNNSDRRKVHQEDILNAIDFIKKKYELTIAGYFEVTCKIPHIVRNTFTDIIRDLIENSCFEDNSTAIDTDSSAPDLILNSKMYDLERSYSNESPSSSSSESDKEADSTLNLYTESSFESSQIDISKEANLLRQNSMNTNEDFKLNKTNVKERRKNTKLKRNKSKKSNKAKYKSRNNNKSKQNIDLTKPKIIPNEHYFISIFKVAANCCF</sequence>
<feature type="compositionally biased region" description="Basic residues" evidence="6">
    <location>
        <begin position="561"/>
        <end position="587"/>
    </location>
</feature>
<dbReference type="PANTHER" id="PTHR47981">
    <property type="entry name" value="RAB FAMILY"/>
    <property type="match status" value="1"/>
</dbReference>
<dbReference type="SUPFAM" id="SSF52540">
    <property type="entry name" value="P-loop containing nucleoside triphosphate hydrolases"/>
    <property type="match status" value="1"/>
</dbReference>
<evidence type="ECO:0000256" key="1">
    <source>
        <dbReference type="ARBA" id="ARBA00006270"/>
    </source>
</evidence>
<evidence type="ECO:0000256" key="4">
    <source>
        <dbReference type="ARBA" id="ARBA00023134"/>
    </source>
</evidence>
<evidence type="ECO:0000313" key="7">
    <source>
        <dbReference type="EMBL" id="CCH59676.1"/>
    </source>
</evidence>
<dbReference type="FunCoup" id="I2GZX4">
    <property type="interactions" value="142"/>
</dbReference>
<dbReference type="GeneID" id="14494150"/>
<dbReference type="InterPro" id="IPR027417">
    <property type="entry name" value="P-loop_NTPase"/>
</dbReference>
<dbReference type="Proteomes" id="UP000002866">
    <property type="component" value="Chromosome 2"/>
</dbReference>
<dbReference type="Gene3D" id="3.40.50.300">
    <property type="entry name" value="P-loop containing nucleotide triphosphate hydrolases"/>
    <property type="match status" value="1"/>
</dbReference>
<gene>
    <name evidence="7" type="primary">TBLA0B08610</name>
    <name evidence="7" type="ORF">TBLA_0B08610</name>
</gene>
<dbReference type="eggNOG" id="KOG0087">
    <property type="taxonomic scope" value="Eukaryota"/>
</dbReference>
<dbReference type="SMART" id="SM00175">
    <property type="entry name" value="RAB"/>
    <property type="match status" value="1"/>
</dbReference>
<dbReference type="STRING" id="1071380.I2GZX4"/>
<protein>
    <submittedName>
        <fullName evidence="7">Uncharacterized protein</fullName>
    </submittedName>
</protein>
<evidence type="ECO:0000256" key="2">
    <source>
        <dbReference type="ARBA" id="ARBA00022481"/>
    </source>
</evidence>
<keyword evidence="4" id="KW-0342">GTP-binding</keyword>
<evidence type="ECO:0000256" key="5">
    <source>
        <dbReference type="ARBA" id="ARBA00023289"/>
    </source>
</evidence>
<keyword evidence="5" id="KW-0449">Lipoprotein</keyword>
<dbReference type="SMART" id="SM00174">
    <property type="entry name" value="RHO"/>
    <property type="match status" value="1"/>
</dbReference>
<dbReference type="GO" id="GO:0003924">
    <property type="term" value="F:GTPase activity"/>
    <property type="evidence" value="ECO:0007669"/>
    <property type="project" value="InterPro"/>
</dbReference>
<dbReference type="RefSeq" id="XP_004179195.1">
    <property type="nucleotide sequence ID" value="XM_004179147.1"/>
</dbReference>
<dbReference type="GO" id="GO:0005525">
    <property type="term" value="F:GTP binding"/>
    <property type="evidence" value="ECO:0007669"/>
    <property type="project" value="UniProtKB-KW"/>
</dbReference>
<dbReference type="InterPro" id="IPR001806">
    <property type="entry name" value="Small_GTPase"/>
</dbReference>
<evidence type="ECO:0000256" key="3">
    <source>
        <dbReference type="ARBA" id="ARBA00022741"/>
    </source>
</evidence>
<dbReference type="OrthoDB" id="9989112at2759"/>
<dbReference type="CDD" id="cd00154">
    <property type="entry name" value="Rab"/>
    <property type="match status" value="1"/>
</dbReference>
<keyword evidence="8" id="KW-1185">Reference proteome</keyword>
<comment type="similarity">
    <text evidence="1">Belongs to the small GTPase superfamily. Rab family.</text>
</comment>
<dbReference type="AlphaFoldDB" id="I2GZX4"/>
<dbReference type="Pfam" id="PF00071">
    <property type="entry name" value="Ras"/>
    <property type="match status" value="1"/>
</dbReference>
<proteinExistence type="inferred from homology"/>
<accession>I2GZX4</accession>
<reference evidence="7 8" key="1">
    <citation type="journal article" date="2011" name="Proc. Natl. Acad. Sci. U.S.A.">
        <title>Evolutionary erosion of yeast sex chromosomes by mating-type switching accidents.</title>
        <authorList>
            <person name="Gordon J.L."/>
            <person name="Armisen D."/>
            <person name="Proux-Wera E."/>
            <person name="Oheigeartaigh S.S."/>
            <person name="Byrne K.P."/>
            <person name="Wolfe K.H."/>
        </authorList>
    </citation>
    <scope>NUCLEOTIDE SEQUENCE [LARGE SCALE GENOMIC DNA]</scope>
    <source>
        <strain evidence="8">ATCC 34711 / CBS 6284 / DSM 70876 / NBRC 10599 / NRRL Y-10934 / UCD 77-7</strain>
    </source>
</reference>
<feature type="region of interest" description="Disordered" evidence="6">
    <location>
        <begin position="561"/>
        <end position="592"/>
    </location>
</feature>
<dbReference type="InParanoid" id="I2GZX4"/>
<dbReference type="PANTHER" id="PTHR47981:SF20">
    <property type="entry name" value="RAS-RELATED PROTEIN RAB-7A"/>
    <property type="match status" value="1"/>
</dbReference>
<evidence type="ECO:0000256" key="6">
    <source>
        <dbReference type="SAM" id="MobiDB-lite"/>
    </source>
</evidence>
<evidence type="ECO:0000313" key="8">
    <source>
        <dbReference type="Proteomes" id="UP000002866"/>
    </source>
</evidence>